<keyword evidence="2" id="KW-0436">Ligase</keyword>
<organism evidence="7 8">
    <name type="scientific">Aspergillus transmontanensis</name>
    <dbReference type="NCBI Taxonomy" id="1034304"/>
    <lineage>
        <taxon>Eukaryota</taxon>
        <taxon>Fungi</taxon>
        <taxon>Dikarya</taxon>
        <taxon>Ascomycota</taxon>
        <taxon>Pezizomycotina</taxon>
        <taxon>Eurotiomycetes</taxon>
        <taxon>Eurotiomycetidae</taxon>
        <taxon>Eurotiales</taxon>
        <taxon>Aspergillaceae</taxon>
        <taxon>Aspergillus</taxon>
        <taxon>Aspergillus subgen. Circumdati</taxon>
    </lineage>
</organism>
<name>A0A5N6VPE4_9EURO</name>
<dbReference type="Gene3D" id="3.30.590.10">
    <property type="entry name" value="Glutamine synthetase/guanido kinase, catalytic domain"/>
    <property type="match status" value="1"/>
</dbReference>
<evidence type="ECO:0000256" key="2">
    <source>
        <dbReference type="ARBA" id="ARBA00022598"/>
    </source>
</evidence>
<feature type="compositionally biased region" description="Low complexity" evidence="5">
    <location>
        <begin position="417"/>
        <end position="429"/>
    </location>
</feature>
<proteinExistence type="inferred from homology"/>
<evidence type="ECO:0000313" key="7">
    <source>
        <dbReference type="EMBL" id="KAE8309939.1"/>
    </source>
</evidence>
<evidence type="ECO:0000256" key="5">
    <source>
        <dbReference type="SAM" id="MobiDB-lite"/>
    </source>
</evidence>
<evidence type="ECO:0000256" key="3">
    <source>
        <dbReference type="PROSITE-ProRule" id="PRU01331"/>
    </source>
</evidence>
<keyword evidence="8" id="KW-1185">Reference proteome</keyword>
<evidence type="ECO:0000256" key="1">
    <source>
        <dbReference type="ARBA" id="ARBA00021364"/>
    </source>
</evidence>
<dbReference type="Pfam" id="PF00120">
    <property type="entry name" value="Gln-synt_C"/>
    <property type="match status" value="1"/>
</dbReference>
<dbReference type="GO" id="GO:0004356">
    <property type="term" value="F:glutamine synthetase activity"/>
    <property type="evidence" value="ECO:0007669"/>
    <property type="project" value="InterPro"/>
</dbReference>
<dbReference type="PANTHER" id="PTHR43785">
    <property type="entry name" value="GAMMA-GLUTAMYLPUTRESCINE SYNTHETASE"/>
    <property type="match status" value="1"/>
</dbReference>
<evidence type="ECO:0000256" key="4">
    <source>
        <dbReference type="RuleBase" id="RU000384"/>
    </source>
</evidence>
<dbReference type="InterPro" id="IPR008146">
    <property type="entry name" value="Gln_synth_cat_dom"/>
</dbReference>
<dbReference type="SMART" id="SM01230">
    <property type="entry name" value="Gln-synt_C"/>
    <property type="match status" value="1"/>
</dbReference>
<evidence type="ECO:0000259" key="6">
    <source>
        <dbReference type="PROSITE" id="PS51987"/>
    </source>
</evidence>
<feature type="region of interest" description="Disordered" evidence="5">
    <location>
        <begin position="417"/>
        <end position="438"/>
    </location>
</feature>
<dbReference type="GO" id="GO:0006542">
    <property type="term" value="P:glutamine biosynthetic process"/>
    <property type="evidence" value="ECO:0007669"/>
    <property type="project" value="InterPro"/>
</dbReference>
<dbReference type="SUPFAM" id="SSF55931">
    <property type="entry name" value="Glutamine synthetase/guanido kinase"/>
    <property type="match status" value="1"/>
</dbReference>
<dbReference type="PANTHER" id="PTHR43785:SF2">
    <property type="entry name" value="TYPE-1 GLUTAMINE SYNTHETASE 1"/>
    <property type="match status" value="1"/>
</dbReference>
<accession>A0A5N6VPE4</accession>
<dbReference type="InterPro" id="IPR014746">
    <property type="entry name" value="Gln_synth/guanido_kin_cat_dom"/>
</dbReference>
<dbReference type="PROSITE" id="PS51987">
    <property type="entry name" value="GS_CATALYTIC"/>
    <property type="match status" value="1"/>
</dbReference>
<dbReference type="InterPro" id="IPR036651">
    <property type="entry name" value="Gln_synt_N_sf"/>
</dbReference>
<dbReference type="EMBL" id="ML738360">
    <property type="protein sequence ID" value="KAE8309939.1"/>
    <property type="molecule type" value="Genomic_DNA"/>
</dbReference>
<protein>
    <recommendedName>
        <fullName evidence="1">Glutamine synthetase</fullName>
    </recommendedName>
</protein>
<gene>
    <name evidence="7" type="ORF">BDV41DRAFT_567001</name>
</gene>
<dbReference type="AlphaFoldDB" id="A0A5N6VPE4"/>
<feature type="domain" description="GS catalytic" evidence="6">
    <location>
        <begin position="148"/>
        <end position="501"/>
    </location>
</feature>
<dbReference type="Gene3D" id="3.10.20.70">
    <property type="entry name" value="Glutamine synthetase, N-terminal domain"/>
    <property type="match status" value="1"/>
</dbReference>
<evidence type="ECO:0000313" key="8">
    <source>
        <dbReference type="Proteomes" id="UP000325433"/>
    </source>
</evidence>
<comment type="similarity">
    <text evidence="3 4">Belongs to the glutamine synthetase family.</text>
</comment>
<dbReference type="Proteomes" id="UP000325433">
    <property type="component" value="Unassembled WGS sequence"/>
</dbReference>
<dbReference type="SUPFAM" id="SSF54368">
    <property type="entry name" value="Glutamine synthetase, N-terminal domain"/>
    <property type="match status" value="1"/>
</dbReference>
<reference evidence="8" key="1">
    <citation type="submission" date="2019-04" db="EMBL/GenBank/DDBJ databases">
        <title>Friends and foes A comparative genomics studyof 23 Aspergillus species from section Flavi.</title>
        <authorList>
            <consortium name="DOE Joint Genome Institute"/>
            <person name="Kjaerbolling I."/>
            <person name="Vesth T."/>
            <person name="Frisvad J.C."/>
            <person name="Nybo J.L."/>
            <person name="Theobald S."/>
            <person name="Kildgaard S."/>
            <person name="Isbrandt T."/>
            <person name="Kuo A."/>
            <person name="Sato A."/>
            <person name="Lyhne E.K."/>
            <person name="Kogle M.E."/>
            <person name="Wiebenga A."/>
            <person name="Kun R.S."/>
            <person name="Lubbers R.J."/>
            <person name="Makela M.R."/>
            <person name="Barry K."/>
            <person name="Chovatia M."/>
            <person name="Clum A."/>
            <person name="Daum C."/>
            <person name="Haridas S."/>
            <person name="He G."/>
            <person name="LaButti K."/>
            <person name="Lipzen A."/>
            <person name="Mondo S."/>
            <person name="Riley R."/>
            <person name="Salamov A."/>
            <person name="Simmons B.A."/>
            <person name="Magnuson J.K."/>
            <person name="Henrissat B."/>
            <person name="Mortensen U.H."/>
            <person name="Larsen T.O."/>
            <person name="Devries R.P."/>
            <person name="Grigoriev I.V."/>
            <person name="Machida M."/>
            <person name="Baker S.E."/>
            <person name="Andersen M.R."/>
        </authorList>
    </citation>
    <scope>NUCLEOTIDE SEQUENCE [LARGE SCALE GENOMIC DNA]</scope>
    <source>
        <strain evidence="8">CBS 130015</strain>
    </source>
</reference>
<sequence length="501" mass="55927">MEYSKVIKREYEQLQGSAPLRITYQLVYLSTIDPRQCLDEFLRQNSTVQFIRIQWQDYSGLLRARIVALAHFRRLIESEKPLHAPPIGFHCVADNNLVPWLDPTGAHLLLPDYTSLRLLPGRSRYAVLMCGVVETRPSSPQPNWDLCPRHALANVLRTAATQFDVDFLVGFEVEFEILRRSSSPEEQESTLVPFSTGLGRYAVDGLRDPGFPLVEDAVQTLMEHGVDVQTIQTEGRRGQYEISLGPRPPLEAVDELVLVHDTLKEMFARRGYVVTMAPKPIPSRRQAIGQHTHISIRSTTGAVVEERSFLAGILGRLPMLCAVSLPYGLSYERVKPYLGGNQVAWGTENREMPIRQIRPGHWELRCVDATANMYIALATVLSAGLLGISRKEPLRWEDTALIPLDDQSQNGVHLSNGVNGSNGINGSNGAIQKPIKSSHEQLPESLEASLNALEHGGGLDDLTNMMGSRILHQYLAVKRFESSKLEQMEPQAARDLLTGLF</sequence>